<gene>
    <name evidence="2" type="ORF">K444DRAFT_569822</name>
</gene>
<feature type="region of interest" description="Disordered" evidence="1">
    <location>
        <begin position="361"/>
        <end position="429"/>
    </location>
</feature>
<feature type="compositionally biased region" description="Acidic residues" evidence="1">
    <location>
        <begin position="385"/>
        <end position="404"/>
    </location>
</feature>
<dbReference type="RefSeq" id="XP_024731576.1">
    <property type="nucleotide sequence ID" value="XM_024877246.1"/>
</dbReference>
<dbReference type="GO" id="GO:0005737">
    <property type="term" value="C:cytoplasm"/>
    <property type="evidence" value="ECO:0007669"/>
    <property type="project" value="TreeGrafter"/>
</dbReference>
<accession>A0A2J6SV83</accession>
<sequence>MEAFLGKITQHAMNYAIRSGIGITASYAIRQSSRLLKTVDDDGDYQELRKLQERLEAKIRIISPAIDMIDLISERGNTTLESAVAVTRALRWEIQALGIRIANAATAEEASRRKQNKAKSRPDHEKEIREIVQDTRNVLARIEDEVPLINLAITTSGAGLSTTLPPSVSPSRMLQASNLLTNADTRYSMDPTSPVQVGPAFTVSLYMLFAGHYREKQEQTDTARESTFKEVIHKARVKLMRLPLQSVGSGSQPALQSIEPGEEGTPVMTGERKQNEYNYRLEIIEDLDDGRVHEFEDGGPQPASYGDVHLAGIREFLPIYQVSRIFYADTGKILGIGSPEEMHSPVLLLKRDINAKEPRQMMEEREKNLNLYEDPEEQGDAKDQEDSEEQGLSDSSDDSQDDIDEQIRKESSTATPEEPVHEAQSPVEREWCLPADLDIEWLAFEVYTEPEDSTSEDEDDNEDSSYISHRPSSSGEAQNDDSLIGGLEHLHLNEESAVVPVPSQQVACSPPFAKCGPLGSTTHVPIRTALSLLEMLIRFTALQQWQQASHLSIPDEFLTFFLCESSTTGAGGDAELRKRTRREAVRKMGFDPYDESPIKRRGEEYQYQNQAQEAYDRYSRGNTPYEEFNPPNGYPSPQQGWMRERNSTTPEPWLLRSREHSSASRRSPPNNPPSSPIGSPMSPYRPHRKSTRPLDRVQQGSRAVKGSPLGRGMSVETDSTLGTSPGSPTLVDRDDKD</sequence>
<dbReference type="InParanoid" id="A0A2J6SV83"/>
<dbReference type="PANTHER" id="PTHR31010">
    <property type="entry name" value="RAN-SPECIFIC GTPASE-ACTIVATING PROTEIN 30-RELATED"/>
    <property type="match status" value="1"/>
</dbReference>
<dbReference type="GeneID" id="36585323"/>
<organism evidence="2 3">
    <name type="scientific">Hyaloscypha bicolor E</name>
    <dbReference type="NCBI Taxonomy" id="1095630"/>
    <lineage>
        <taxon>Eukaryota</taxon>
        <taxon>Fungi</taxon>
        <taxon>Dikarya</taxon>
        <taxon>Ascomycota</taxon>
        <taxon>Pezizomycotina</taxon>
        <taxon>Leotiomycetes</taxon>
        <taxon>Helotiales</taxon>
        <taxon>Hyaloscyphaceae</taxon>
        <taxon>Hyaloscypha</taxon>
        <taxon>Hyaloscypha bicolor</taxon>
    </lineage>
</organism>
<feature type="region of interest" description="Disordered" evidence="1">
    <location>
        <begin position="248"/>
        <end position="269"/>
    </location>
</feature>
<evidence type="ECO:0000313" key="2">
    <source>
        <dbReference type="EMBL" id="PMD54672.1"/>
    </source>
</evidence>
<evidence type="ECO:0000256" key="1">
    <source>
        <dbReference type="SAM" id="MobiDB-lite"/>
    </source>
</evidence>
<feature type="region of interest" description="Disordered" evidence="1">
    <location>
        <begin position="449"/>
        <end position="481"/>
    </location>
</feature>
<feature type="compositionally biased region" description="Acidic residues" evidence="1">
    <location>
        <begin position="449"/>
        <end position="463"/>
    </location>
</feature>
<proteinExistence type="predicted"/>
<dbReference type="InterPro" id="IPR008812">
    <property type="entry name" value="Ran_GTP-bd-rel"/>
</dbReference>
<dbReference type="AlphaFoldDB" id="A0A2J6SV83"/>
<name>A0A2J6SV83_9HELO</name>
<evidence type="ECO:0000313" key="3">
    <source>
        <dbReference type="Proteomes" id="UP000235371"/>
    </source>
</evidence>
<dbReference type="GO" id="GO:0030695">
    <property type="term" value="F:GTPase regulator activity"/>
    <property type="evidence" value="ECO:0007669"/>
    <property type="project" value="TreeGrafter"/>
</dbReference>
<feature type="region of interest" description="Disordered" evidence="1">
    <location>
        <begin position="587"/>
        <end position="737"/>
    </location>
</feature>
<dbReference type="Pfam" id="PF05508">
    <property type="entry name" value="Ran-binding"/>
    <property type="match status" value="1"/>
</dbReference>
<protein>
    <submittedName>
        <fullName evidence="2">Ran-binding-domain-containing protein</fullName>
    </submittedName>
</protein>
<dbReference type="GO" id="GO:0005634">
    <property type="term" value="C:nucleus"/>
    <property type="evidence" value="ECO:0007669"/>
    <property type="project" value="TreeGrafter"/>
</dbReference>
<dbReference type="Proteomes" id="UP000235371">
    <property type="component" value="Unassembled WGS sequence"/>
</dbReference>
<reference evidence="2 3" key="1">
    <citation type="submission" date="2016-04" db="EMBL/GenBank/DDBJ databases">
        <title>A degradative enzymes factory behind the ericoid mycorrhizal symbiosis.</title>
        <authorList>
            <consortium name="DOE Joint Genome Institute"/>
            <person name="Martino E."/>
            <person name="Morin E."/>
            <person name="Grelet G."/>
            <person name="Kuo A."/>
            <person name="Kohler A."/>
            <person name="Daghino S."/>
            <person name="Barry K."/>
            <person name="Choi C."/>
            <person name="Cichocki N."/>
            <person name="Clum A."/>
            <person name="Copeland A."/>
            <person name="Hainaut M."/>
            <person name="Haridas S."/>
            <person name="Labutti K."/>
            <person name="Lindquist E."/>
            <person name="Lipzen A."/>
            <person name="Khouja H.-R."/>
            <person name="Murat C."/>
            <person name="Ohm R."/>
            <person name="Olson A."/>
            <person name="Spatafora J."/>
            <person name="Veneault-Fourrey C."/>
            <person name="Henrissat B."/>
            <person name="Grigoriev I."/>
            <person name="Martin F."/>
            <person name="Perotto S."/>
        </authorList>
    </citation>
    <scope>NUCLEOTIDE SEQUENCE [LARGE SCALE GENOMIC DNA]</scope>
    <source>
        <strain evidence="2 3">E</strain>
    </source>
</reference>
<feature type="compositionally biased region" description="Polar residues" evidence="1">
    <location>
        <begin position="716"/>
        <end position="727"/>
    </location>
</feature>
<keyword evidence="3" id="KW-1185">Reference proteome</keyword>
<dbReference type="OrthoDB" id="512915at2759"/>
<dbReference type="PANTHER" id="PTHR31010:SF2">
    <property type="entry name" value="RAN-SPECIFIC GTPASE-ACTIVATING PROTEIN 30"/>
    <property type="match status" value="1"/>
</dbReference>
<feature type="compositionally biased region" description="Polar residues" evidence="1">
    <location>
        <begin position="470"/>
        <end position="481"/>
    </location>
</feature>
<dbReference type="EMBL" id="KZ613859">
    <property type="protein sequence ID" value="PMD54672.1"/>
    <property type="molecule type" value="Genomic_DNA"/>
</dbReference>